<dbReference type="InterPro" id="IPR001461">
    <property type="entry name" value="Aspartic_peptidase_A1"/>
</dbReference>
<sequence length="1298" mass="137571">MQNMRPLLCLALFVVSGACVAPAGPWDAFNLSPASKTVYPTSIYQTTGTVSHAHALVDNSGSATVSGNGSWFTLDFGKEIGGLVSFNLDSVSATTSLALSFTESPMFIRSFASDDSSYPAANTTFDTVFHIPAPLTPGYWVQPAFSLRGGFRYLSIVLIDPNGAPVTISNVSVAISFAPHIENLRAYAGYFYAKDPTFHDRDFLTKVWMSGAYTVQTNTVPLNTGRMVPFESAGHWANNATLGVAGPIIVDGAKRDRAVWPGDMGIAVPTQFVSTNDLLPTRNAISTMFANINPTTGALPESGPPLSQLGSDTYHCWTLIGTHNYYMYSGDLAWLQNIWSNYTKAVAYVEAKVNATNGLMNVTGLRDWARQGGGGFNVEGNAILYRVLQTSADLADAMSLSDLRDAWIANGTALKQAFNTAFWVPELGMYRDNLTTTLTPQDGNSFAVLFNLTDTKAQMVSVSEGLEKNWGALGPVPPELPDTISPFISGFELQAHFVAGNATRAMDLLHREWGYMLYTNLSVQSTLLEGMTANGSLAYRYKVGYNDDPAYTSHSHGWSSGPTSALTIYVLGLSVTGVNGTTWSLAPNLSGLPGAEGGFETSLGRFDASWTTSARIFSLSVDTPVGTKGVFMLPTEFGGAKVTVNGKRTTVPSQASEHDPSTVEDAHAAPRPCSGCEIQVRFRASARYVNHDVPIFSAQVSSAPHASRRNDNAQHLKKHGRSRTAHFPVSPLHLSTLPLLAYGRSAQFLVDADNNIINNMNTRYTLNLTVAGTAVNVMLDTGSTDMWVAPPGGLVGATTDSGAFAEIAYGDGSNFVNGSVLWGEVDIAGYTIPQQAFINVLNSVGEEGDEASGIFGLVGLGFTGPDGSIPAALTAGGFNGTDVGKPVLSSIYAENPSKGQFFAFSLSRVGDVNDTADASLTISDYDPNYVAVANAPVLPVYPPKGGRWSVVTDGITANGQTISWPSFDDSLNATGQNAVLFDTGTTNFLMPAAVRDAIYSTVPGAIVSRNSTISNLEFSEDNDVWVLPCNAIVNMTAIFAGQDFPIHPLDLVDIGVFNAPDGNNYTACLGSVTNGGPILGPGLDALYGDSFLRNVYSVFSFGNSSMGPNVQLLADTDTDAAAADYLSVRAEQLAESPTEISPAAFISIYDGPNAVTSSVASGPTSVVGTTTGAAPTLATTTAVPTATGYTDGSAISSDKNLAADLDSSSSSNDSWGKWGPIIVGLLATNLLILLVVAFVSVLTYIRNGRKAGLPMSDKYASAAHQRYVPVKLRDDSSFVPPAETLYDEEDHPHRRYSD</sequence>
<dbReference type="SUPFAM" id="SSF48208">
    <property type="entry name" value="Six-hairpin glycosidases"/>
    <property type="match status" value="1"/>
</dbReference>
<dbReference type="Gene3D" id="1.50.10.10">
    <property type="match status" value="1"/>
</dbReference>
<keyword evidence="6" id="KW-0732">Signal</keyword>
<keyword evidence="9" id="KW-1185">Reference proteome</keyword>
<proteinExistence type="inferred from homology"/>
<dbReference type="InterPro" id="IPR012341">
    <property type="entry name" value="6hp_glycosidase-like_sf"/>
</dbReference>
<evidence type="ECO:0000256" key="4">
    <source>
        <dbReference type="SAM" id="MobiDB-lite"/>
    </source>
</evidence>
<feature type="region of interest" description="Disordered" evidence="4">
    <location>
        <begin position="649"/>
        <end position="670"/>
    </location>
</feature>
<evidence type="ECO:0000313" key="8">
    <source>
        <dbReference type="EMBL" id="GAT43724.1"/>
    </source>
</evidence>
<dbReference type="Gene3D" id="2.60.420.10">
    <property type="entry name" value="Maltose phosphorylase, domain 3"/>
    <property type="match status" value="1"/>
</dbReference>
<dbReference type="InterPro" id="IPR021109">
    <property type="entry name" value="Peptidase_aspartic_dom_sf"/>
</dbReference>
<reference evidence="8" key="1">
    <citation type="submission" date="2014-09" db="EMBL/GenBank/DDBJ databases">
        <title>Genome sequence of the luminous mushroom Mycena chlorophos for searching fungal bioluminescence genes.</title>
        <authorList>
            <person name="Tanaka Y."/>
            <person name="Kasuga D."/>
            <person name="Oba Y."/>
            <person name="Hase S."/>
            <person name="Sato K."/>
            <person name="Oba Y."/>
            <person name="Sakakibara Y."/>
        </authorList>
    </citation>
    <scope>NUCLEOTIDE SEQUENCE</scope>
</reference>
<dbReference type="PROSITE" id="PS51767">
    <property type="entry name" value="PEPTIDASE_A1"/>
    <property type="match status" value="1"/>
</dbReference>
<dbReference type="PROSITE" id="PS51257">
    <property type="entry name" value="PROKAR_LIPOPROTEIN"/>
    <property type="match status" value="1"/>
</dbReference>
<keyword evidence="8" id="KW-0326">Glycosidase</keyword>
<gene>
    <name evidence="8" type="ORF">MCHLO_01394</name>
</gene>
<feature type="domain" description="Peptidase A1" evidence="7">
    <location>
        <begin position="764"/>
        <end position="1109"/>
    </location>
</feature>
<feature type="transmembrane region" description="Helical" evidence="5">
    <location>
        <begin position="1218"/>
        <end position="1245"/>
    </location>
</feature>
<evidence type="ECO:0000256" key="6">
    <source>
        <dbReference type="SAM" id="SignalP"/>
    </source>
</evidence>
<evidence type="ECO:0000313" key="9">
    <source>
        <dbReference type="Proteomes" id="UP000815677"/>
    </source>
</evidence>
<protein>
    <submittedName>
        <fullName evidence="8">Six-hairpin glycosidase</fullName>
    </submittedName>
</protein>
<dbReference type="Proteomes" id="UP000815677">
    <property type="component" value="Unassembled WGS sequence"/>
</dbReference>
<evidence type="ECO:0000259" key="7">
    <source>
        <dbReference type="PROSITE" id="PS51767"/>
    </source>
</evidence>
<dbReference type="InterPro" id="IPR035396">
    <property type="entry name" value="Bac_rhamnosid6H"/>
</dbReference>
<keyword evidence="3" id="KW-0645">Protease</keyword>
<dbReference type="PRINTS" id="PR00792">
    <property type="entry name" value="PEPSIN"/>
</dbReference>
<evidence type="ECO:0000256" key="2">
    <source>
        <dbReference type="ARBA" id="ARBA00022750"/>
    </source>
</evidence>
<dbReference type="InterPro" id="IPR008928">
    <property type="entry name" value="6-hairpin_glycosidase_sf"/>
</dbReference>
<keyword evidence="5" id="KW-1133">Transmembrane helix</keyword>
<dbReference type="InterPro" id="IPR001969">
    <property type="entry name" value="Aspartic_peptidase_AS"/>
</dbReference>
<dbReference type="SUPFAM" id="SSF50630">
    <property type="entry name" value="Acid proteases"/>
    <property type="match status" value="1"/>
</dbReference>
<name>A0ABQ0KXR0_MYCCL</name>
<evidence type="ECO:0000256" key="5">
    <source>
        <dbReference type="SAM" id="Phobius"/>
    </source>
</evidence>
<comment type="similarity">
    <text evidence="1 3">Belongs to the peptidase A1 family.</text>
</comment>
<evidence type="ECO:0000256" key="1">
    <source>
        <dbReference type="ARBA" id="ARBA00007447"/>
    </source>
</evidence>
<organism evidence="8 9">
    <name type="scientific">Mycena chlorophos</name>
    <name type="common">Agaric fungus</name>
    <name type="synonym">Agaricus chlorophos</name>
    <dbReference type="NCBI Taxonomy" id="658473"/>
    <lineage>
        <taxon>Eukaryota</taxon>
        <taxon>Fungi</taxon>
        <taxon>Dikarya</taxon>
        <taxon>Basidiomycota</taxon>
        <taxon>Agaricomycotina</taxon>
        <taxon>Agaricomycetes</taxon>
        <taxon>Agaricomycetidae</taxon>
        <taxon>Agaricales</taxon>
        <taxon>Marasmiineae</taxon>
        <taxon>Mycenaceae</taxon>
        <taxon>Mycena</taxon>
    </lineage>
</organism>
<keyword evidence="5" id="KW-0472">Membrane</keyword>
<dbReference type="Gene3D" id="2.40.70.10">
    <property type="entry name" value="Acid Proteases"/>
    <property type="match status" value="2"/>
</dbReference>
<feature type="compositionally biased region" description="Basic and acidic residues" evidence="4">
    <location>
        <begin position="656"/>
        <end position="668"/>
    </location>
</feature>
<accession>A0ABQ0KXR0</accession>
<keyword evidence="5" id="KW-0812">Transmembrane</keyword>
<evidence type="ECO:0000256" key="3">
    <source>
        <dbReference type="RuleBase" id="RU000454"/>
    </source>
</evidence>
<dbReference type="Pfam" id="PF17389">
    <property type="entry name" value="Bac_rhamnosid6H"/>
    <property type="match status" value="1"/>
</dbReference>
<keyword evidence="3" id="KW-0378">Hydrolase</keyword>
<keyword evidence="2 3" id="KW-0064">Aspartyl protease</keyword>
<dbReference type="PANTHER" id="PTHR34987:SF5">
    <property type="entry name" value="ALPHA-RHAMNOSIDASE"/>
    <property type="match status" value="1"/>
</dbReference>
<dbReference type="EMBL" id="DF839234">
    <property type="protein sequence ID" value="GAT43724.1"/>
    <property type="molecule type" value="Genomic_DNA"/>
</dbReference>
<dbReference type="PROSITE" id="PS00141">
    <property type="entry name" value="ASP_PROTEASE"/>
    <property type="match status" value="2"/>
</dbReference>
<dbReference type="Pfam" id="PF00026">
    <property type="entry name" value="Asp"/>
    <property type="match status" value="1"/>
</dbReference>
<dbReference type="CDD" id="cd05471">
    <property type="entry name" value="pepsin_like"/>
    <property type="match status" value="1"/>
</dbReference>
<feature type="chain" id="PRO_5045432953" evidence="6">
    <location>
        <begin position="24"/>
        <end position="1298"/>
    </location>
</feature>
<feature type="signal peptide" evidence="6">
    <location>
        <begin position="1"/>
        <end position="23"/>
    </location>
</feature>
<dbReference type="PANTHER" id="PTHR34987">
    <property type="entry name" value="C, PUTATIVE (AFU_ORTHOLOGUE AFUA_3G02880)-RELATED"/>
    <property type="match status" value="1"/>
</dbReference>
<dbReference type="InterPro" id="IPR034164">
    <property type="entry name" value="Pepsin-like_dom"/>
</dbReference>
<dbReference type="InterPro" id="IPR033121">
    <property type="entry name" value="PEPTIDASE_A1"/>
</dbReference>
<dbReference type="GO" id="GO:0016798">
    <property type="term" value="F:hydrolase activity, acting on glycosyl bonds"/>
    <property type="evidence" value="ECO:0007669"/>
    <property type="project" value="UniProtKB-KW"/>
</dbReference>